<gene>
    <name evidence="9" type="ORF">B9N65_05465</name>
</gene>
<feature type="domain" description="NlpC/P60" evidence="5">
    <location>
        <begin position="306"/>
        <end position="351"/>
    </location>
</feature>
<keyword evidence="2" id="KW-0645">Protease</keyword>
<dbReference type="Pfam" id="PF13539">
    <property type="entry name" value="Peptidase_M15_4"/>
    <property type="match status" value="1"/>
</dbReference>
<dbReference type="SUPFAM" id="SSF55166">
    <property type="entry name" value="Hedgehog/DD-peptidase"/>
    <property type="match status" value="1"/>
</dbReference>
<dbReference type="InterPro" id="IPR039439">
    <property type="entry name" value="SH3b1_dom"/>
</dbReference>
<protein>
    <submittedName>
        <fullName evidence="9">Glycoside hydrolase</fullName>
    </submittedName>
</protein>
<dbReference type="InterPro" id="IPR039561">
    <property type="entry name" value="Peptidase_M15C"/>
</dbReference>
<dbReference type="InterPro" id="IPR000064">
    <property type="entry name" value="NLP_P60_dom"/>
</dbReference>
<dbReference type="AlphaFoldDB" id="A0A1Y5MGF3"/>
<evidence type="ECO:0000256" key="1">
    <source>
        <dbReference type="ARBA" id="ARBA00007074"/>
    </source>
</evidence>
<evidence type="ECO:0000259" key="7">
    <source>
        <dbReference type="Pfam" id="PF12914"/>
    </source>
</evidence>
<evidence type="ECO:0000313" key="10">
    <source>
        <dbReference type="Proteomes" id="UP000196317"/>
    </source>
</evidence>
<dbReference type="Proteomes" id="UP000196317">
    <property type="component" value="Unassembled WGS sequence"/>
</dbReference>
<evidence type="ECO:0000259" key="8">
    <source>
        <dbReference type="Pfam" id="PF13539"/>
    </source>
</evidence>
<keyword evidence="3 9" id="KW-0378">Hydrolase</keyword>
<dbReference type="InterPro" id="IPR009045">
    <property type="entry name" value="Zn_M74/Hedgehog-like"/>
</dbReference>
<evidence type="ECO:0000256" key="4">
    <source>
        <dbReference type="ARBA" id="ARBA00022807"/>
    </source>
</evidence>
<sequence length="671" mass="75950">MKKGIFLALSVALFLGCSQTTKPEPNKQQNALPDENVYKPNERISLLEFEVKQDASSLPQNMQSASFNQDEILKRRFKVFTLRGVKFNPNDAFWAFNVYKPSEKRKYFGSNFRQIPQSWFDAQKDNANFAGFLQISAYALTSANTAVRNFPTDEPIFLNPQTPGEGYPFDYLQESTLSIAHPLFVSHLSKDRAWAFVSDDAVWGWVKIEDIKFISDEEALAYQKSSFVTIKTDKMPVYDKGGNFLFYSRVGAILPVLAQDDKNYYGKIYVRNMLREFVLPKSFSALFPLKFNDSNLKTILSSLLTQPYGWGGVDKLRDCSLFTKDLLASFGVWLPRNSRAQANMGEKINLKGLSNAAKSKEIKEKGVPYLTLVHLPGHIMLYAGYKGDDIYVVHDAWGLKTTNNGRALIGATAITTLNIGQNRSDIQSANLLISKVDSINVMRPEQGMLDKARKISALQRAYGVKIEENLVKFSDGTSLVYDDFKQKDEECSTGADIEDMNALDYAAFSPLSAALSDAGRCRNYELLGKIYGSSESAVKANLVDVIWLKDFLNLPLKFNSKNGAAAALQDVSNELNEMVKSDPNLLEYLKDPGGTFKWRIIAGTNRLSAHSYGIAIDINVKKSHYWQWSKGYENLIPEKIVRVFEKHKFIWGGRWKHFDTMHFEYRPEMFE</sequence>
<reference evidence="9 10" key="1">
    <citation type="submission" date="2017-04" db="EMBL/GenBank/DDBJ databases">
        <title>Complete genome of Campylobacter concisus ATCC 33237T and draft genomes for an additional eight well characterized C. concisus strains.</title>
        <authorList>
            <person name="Cornelius A.J."/>
            <person name="Miller W.G."/>
            <person name="Lastovica A.J."/>
            <person name="On S.L."/>
            <person name="French N.P."/>
            <person name="Vandenberg O."/>
            <person name="Biggs P.J."/>
        </authorList>
    </citation>
    <scope>NUCLEOTIDE SEQUENCE [LARGE SCALE GENOMIC DNA]</scope>
    <source>
        <strain evidence="9 10">CCUG 19995</strain>
    </source>
</reference>
<name>A0A1Y5MGF3_9BACT</name>
<dbReference type="CDD" id="cd14845">
    <property type="entry name" value="L-Ala-D-Glu_peptidase_like"/>
    <property type="match status" value="1"/>
</dbReference>
<feature type="domain" description="SH3b2-type SH3" evidence="7">
    <location>
        <begin position="216"/>
        <end position="260"/>
    </location>
</feature>
<organism evidence="9 10">
    <name type="scientific">Campylobacter concisus</name>
    <dbReference type="NCBI Taxonomy" id="199"/>
    <lineage>
        <taxon>Bacteria</taxon>
        <taxon>Pseudomonadati</taxon>
        <taxon>Campylobacterota</taxon>
        <taxon>Epsilonproteobacteria</taxon>
        <taxon>Campylobacterales</taxon>
        <taxon>Campylobacteraceae</taxon>
        <taxon>Campylobacter</taxon>
    </lineage>
</organism>
<evidence type="ECO:0000259" key="6">
    <source>
        <dbReference type="Pfam" id="PF12913"/>
    </source>
</evidence>
<dbReference type="GO" id="GO:0008234">
    <property type="term" value="F:cysteine-type peptidase activity"/>
    <property type="evidence" value="ECO:0007669"/>
    <property type="project" value="UniProtKB-KW"/>
</dbReference>
<dbReference type="Pfam" id="PF12913">
    <property type="entry name" value="SH3_6"/>
    <property type="match status" value="1"/>
</dbReference>
<feature type="domain" description="Peptidase M15C" evidence="8">
    <location>
        <begin position="603"/>
        <end position="665"/>
    </location>
</feature>
<keyword evidence="4" id="KW-0788">Thiol protease</keyword>
<proteinExistence type="inferred from homology"/>
<comment type="caution">
    <text evidence="9">The sequence shown here is derived from an EMBL/GenBank/DDBJ whole genome shotgun (WGS) entry which is preliminary data.</text>
</comment>
<evidence type="ECO:0000259" key="5">
    <source>
        <dbReference type="Pfam" id="PF00877"/>
    </source>
</evidence>
<dbReference type="RefSeq" id="WP_087583123.1">
    <property type="nucleotide sequence ID" value="NZ_NDYN01000005.1"/>
</dbReference>
<dbReference type="Pfam" id="PF12914">
    <property type="entry name" value="SH3_7"/>
    <property type="match status" value="1"/>
</dbReference>
<dbReference type="InterPro" id="IPR038765">
    <property type="entry name" value="Papain-like_cys_pep_sf"/>
</dbReference>
<dbReference type="Gene3D" id="3.90.1720.10">
    <property type="entry name" value="endopeptidase domain like (from Nostoc punctiforme)"/>
    <property type="match status" value="1"/>
</dbReference>
<evidence type="ECO:0000313" key="9">
    <source>
        <dbReference type="EMBL" id="OUT07658.1"/>
    </source>
</evidence>
<dbReference type="Gene3D" id="3.30.1380.10">
    <property type="match status" value="1"/>
</dbReference>
<dbReference type="Pfam" id="PF00877">
    <property type="entry name" value="NLPC_P60"/>
    <property type="match status" value="1"/>
</dbReference>
<dbReference type="GO" id="GO:0006508">
    <property type="term" value="P:proteolysis"/>
    <property type="evidence" value="ECO:0007669"/>
    <property type="project" value="UniProtKB-KW"/>
</dbReference>
<evidence type="ECO:0000256" key="2">
    <source>
        <dbReference type="ARBA" id="ARBA00022670"/>
    </source>
</evidence>
<dbReference type="PROSITE" id="PS51257">
    <property type="entry name" value="PROKAR_LIPOPROTEIN"/>
    <property type="match status" value="1"/>
</dbReference>
<dbReference type="SUPFAM" id="SSF54001">
    <property type="entry name" value="Cysteine proteinases"/>
    <property type="match status" value="1"/>
</dbReference>
<dbReference type="InterPro" id="IPR026864">
    <property type="entry name" value="SH3b2-type_SH3"/>
</dbReference>
<accession>A0A1Y5MGF3</accession>
<dbReference type="EMBL" id="NDYN01000005">
    <property type="protein sequence ID" value="OUT07658.1"/>
    <property type="molecule type" value="Genomic_DNA"/>
</dbReference>
<feature type="domain" description="SH3b1" evidence="6">
    <location>
        <begin position="155"/>
        <end position="207"/>
    </location>
</feature>
<comment type="similarity">
    <text evidence="1">Belongs to the peptidase C40 family.</text>
</comment>
<evidence type="ECO:0000256" key="3">
    <source>
        <dbReference type="ARBA" id="ARBA00022801"/>
    </source>
</evidence>